<keyword evidence="2" id="KW-1185">Reference proteome</keyword>
<dbReference type="PANTHER" id="PTHR36839:SF1">
    <property type="entry name" value="METALLO-BETA-LACTAMASE FAMILY PROTEIN (AFU_ORTHOLOGUE AFUA_5G12770)"/>
    <property type="match status" value="1"/>
</dbReference>
<dbReference type="PANTHER" id="PTHR36839">
    <property type="entry name" value="METALLO-BETA-LACTAMASE FAMILY PROTEIN (AFU_ORTHOLOGUE AFUA_5G12770)"/>
    <property type="match status" value="1"/>
</dbReference>
<name>A0ABS8ZTY6_9PSEU</name>
<dbReference type="RefSeq" id="WP_233733376.1">
    <property type="nucleotide sequence ID" value="NZ_JAJVCN010000004.1"/>
</dbReference>
<organism evidence="1 2">
    <name type="scientific">Kibdelosporangium philippinense</name>
    <dbReference type="NCBI Taxonomy" id="211113"/>
    <lineage>
        <taxon>Bacteria</taxon>
        <taxon>Bacillati</taxon>
        <taxon>Actinomycetota</taxon>
        <taxon>Actinomycetes</taxon>
        <taxon>Pseudonocardiales</taxon>
        <taxon>Pseudonocardiaceae</taxon>
        <taxon>Kibdelosporangium</taxon>
    </lineage>
</organism>
<accession>A0ABS8ZTY6</accession>
<keyword evidence="1" id="KW-0378">Hydrolase</keyword>
<gene>
    <name evidence="1" type="ORF">LWC34_50835</name>
</gene>
<comment type="caution">
    <text evidence="1">The sequence shown here is derived from an EMBL/GenBank/DDBJ whole genome shotgun (WGS) entry which is preliminary data.</text>
</comment>
<dbReference type="Proteomes" id="UP001521150">
    <property type="component" value="Unassembled WGS sequence"/>
</dbReference>
<dbReference type="EMBL" id="JAJVCN010000004">
    <property type="protein sequence ID" value="MCE7011049.1"/>
    <property type="molecule type" value="Genomic_DNA"/>
</dbReference>
<dbReference type="InterPro" id="IPR036866">
    <property type="entry name" value="RibonucZ/Hydroxyglut_hydro"/>
</dbReference>
<sequence length="269" mass="29903">MTIWICATCGVEHPEAAEPPKSCLICEDERQWVPEEGQIWTTIEEQNEGDHTLLHHNPEPGLHQLNREPALGIGQWSYLVQTSAGNLLWDAPNHLDPAMADKIEELGGVAVIAASHPHMFGSQVSWSHRFGNVPVLVHAADRHWVQREDAVIREWKDTEQILPGITLVTAGGHFPGAAVAHIETGALLAGDTIVPVQDTGWVSFMRSYPNKIPLSAGLVQQIVDRIEPYEFERLYWLADAKRVDDATTAVKRSARRYIAWVSGENDHLG</sequence>
<dbReference type="GO" id="GO:0016787">
    <property type="term" value="F:hydrolase activity"/>
    <property type="evidence" value="ECO:0007669"/>
    <property type="project" value="UniProtKB-KW"/>
</dbReference>
<dbReference type="Gene3D" id="3.60.15.10">
    <property type="entry name" value="Ribonuclease Z/Hydroxyacylglutathione hydrolase-like"/>
    <property type="match status" value="1"/>
</dbReference>
<protein>
    <submittedName>
        <fullName evidence="1">Hydrolase</fullName>
    </submittedName>
</protein>
<reference evidence="1 2" key="1">
    <citation type="submission" date="2021-12" db="EMBL/GenBank/DDBJ databases">
        <title>Genome sequence of Kibdelosporangium philippinense ATCC 49844.</title>
        <authorList>
            <person name="Fedorov E.A."/>
            <person name="Omeragic M."/>
            <person name="Shalygina K.F."/>
            <person name="Maclea K.S."/>
        </authorList>
    </citation>
    <scope>NUCLEOTIDE SEQUENCE [LARGE SCALE GENOMIC DNA]</scope>
    <source>
        <strain evidence="1 2">ATCC 49844</strain>
    </source>
</reference>
<proteinExistence type="predicted"/>
<dbReference type="SUPFAM" id="SSF56281">
    <property type="entry name" value="Metallo-hydrolase/oxidoreductase"/>
    <property type="match status" value="1"/>
</dbReference>
<evidence type="ECO:0000313" key="1">
    <source>
        <dbReference type="EMBL" id="MCE7011049.1"/>
    </source>
</evidence>
<evidence type="ECO:0000313" key="2">
    <source>
        <dbReference type="Proteomes" id="UP001521150"/>
    </source>
</evidence>